<evidence type="ECO:0000313" key="2">
    <source>
        <dbReference type="Proteomes" id="UP000054815"/>
    </source>
</evidence>
<proteinExistence type="predicted"/>
<gene>
    <name evidence="1" type="ORF">T4E_11359</name>
</gene>
<protein>
    <submittedName>
        <fullName evidence="1">Uncharacterized protein</fullName>
    </submittedName>
</protein>
<dbReference type="Proteomes" id="UP000054815">
    <property type="component" value="Unassembled WGS sequence"/>
</dbReference>
<comment type="caution">
    <text evidence="1">The sequence shown here is derived from an EMBL/GenBank/DDBJ whole genome shotgun (WGS) entry which is preliminary data.</text>
</comment>
<sequence length="120" mass="13665">METGLQRCCGIVPTSVYCWRIICTGWMIGTLSAGDPYKLQIIEPWPSGEGKKEKKEIRNHDHLIRLAPSWGVQKRKQACQVPFCRTALMEPFTEMEIDLCSPGRHQTCRSTISFRNNGPI</sequence>
<dbReference type="EMBL" id="JYDU01000010">
    <property type="protein sequence ID" value="KRY00053.1"/>
    <property type="molecule type" value="Genomic_DNA"/>
</dbReference>
<reference evidence="1 2" key="1">
    <citation type="submission" date="2015-01" db="EMBL/GenBank/DDBJ databases">
        <title>Evolution of Trichinella species and genotypes.</title>
        <authorList>
            <person name="Korhonen P.K."/>
            <person name="Edoardo P."/>
            <person name="Giuseppe L.R."/>
            <person name="Gasser R.B."/>
        </authorList>
    </citation>
    <scope>NUCLEOTIDE SEQUENCE [LARGE SCALE GENOMIC DNA]</scope>
    <source>
        <strain evidence="1">ISS141</strain>
    </source>
</reference>
<organism evidence="1 2">
    <name type="scientific">Trichinella pseudospiralis</name>
    <name type="common">Parasitic roundworm</name>
    <dbReference type="NCBI Taxonomy" id="6337"/>
    <lineage>
        <taxon>Eukaryota</taxon>
        <taxon>Metazoa</taxon>
        <taxon>Ecdysozoa</taxon>
        <taxon>Nematoda</taxon>
        <taxon>Enoplea</taxon>
        <taxon>Dorylaimia</taxon>
        <taxon>Trichinellida</taxon>
        <taxon>Trichinellidae</taxon>
        <taxon>Trichinella</taxon>
    </lineage>
</organism>
<name>A0A0V0YI91_TRIPS</name>
<dbReference type="AlphaFoldDB" id="A0A0V0YI91"/>
<evidence type="ECO:0000313" key="1">
    <source>
        <dbReference type="EMBL" id="KRY00053.1"/>
    </source>
</evidence>
<accession>A0A0V0YI91</accession>